<organism evidence="2 3">
    <name type="scientific">Hungatella hathewayi</name>
    <dbReference type="NCBI Taxonomy" id="154046"/>
    <lineage>
        <taxon>Bacteria</taxon>
        <taxon>Bacillati</taxon>
        <taxon>Bacillota</taxon>
        <taxon>Clostridia</taxon>
        <taxon>Lachnospirales</taxon>
        <taxon>Lachnospiraceae</taxon>
        <taxon>Hungatella</taxon>
    </lineage>
</organism>
<keyword evidence="1" id="KW-1133">Transmembrane helix</keyword>
<name>A0AA37N343_9FIRM</name>
<keyword evidence="1" id="KW-0472">Membrane</keyword>
<dbReference type="EMBL" id="BQNJ01000001">
    <property type="protein sequence ID" value="GKG99842.1"/>
    <property type="molecule type" value="Genomic_DNA"/>
</dbReference>
<evidence type="ECO:0000313" key="3">
    <source>
        <dbReference type="Proteomes" id="UP001055091"/>
    </source>
</evidence>
<proteinExistence type="predicted"/>
<keyword evidence="1" id="KW-0812">Transmembrane</keyword>
<dbReference type="Proteomes" id="UP001055091">
    <property type="component" value="Unassembled WGS sequence"/>
</dbReference>
<protein>
    <submittedName>
        <fullName evidence="2">Uncharacterized protein</fullName>
    </submittedName>
</protein>
<gene>
    <name evidence="2" type="ORF">CE91St55_18240</name>
</gene>
<sequence length="79" mass="9340">MSGAPIDFWTLCPEVRKAQGQSFCGAGLVLFLIGQTETCIVMLGRRRMFYEQSKYRGAFLRRYSKDEQRRTNRYKQYET</sequence>
<comment type="caution">
    <text evidence="2">The sequence shown here is derived from an EMBL/GenBank/DDBJ whole genome shotgun (WGS) entry which is preliminary data.</text>
</comment>
<feature type="transmembrane region" description="Helical" evidence="1">
    <location>
        <begin position="20"/>
        <end position="44"/>
    </location>
</feature>
<evidence type="ECO:0000313" key="2">
    <source>
        <dbReference type="EMBL" id="GKG99842.1"/>
    </source>
</evidence>
<evidence type="ECO:0000256" key="1">
    <source>
        <dbReference type="SAM" id="Phobius"/>
    </source>
</evidence>
<dbReference type="AlphaFoldDB" id="A0AA37N343"/>
<reference evidence="2" key="1">
    <citation type="submission" date="2022-01" db="EMBL/GenBank/DDBJ databases">
        <title>Novel bile acid biosynthetic pathways are enriched in the microbiome of centenarians.</title>
        <authorList>
            <person name="Sato Y."/>
            <person name="Atarashi K."/>
            <person name="Plichta R.D."/>
            <person name="Arai Y."/>
            <person name="Sasajima S."/>
            <person name="Kearney M.S."/>
            <person name="Suda W."/>
            <person name="Takeshita K."/>
            <person name="Sasaki T."/>
            <person name="Okamoto S."/>
            <person name="Skelly N.A."/>
            <person name="Okamura Y."/>
            <person name="Vlamakis H."/>
            <person name="Li Y."/>
            <person name="Tanoue T."/>
            <person name="Takei H."/>
            <person name="Nittono H."/>
            <person name="Narushima S."/>
            <person name="Irie J."/>
            <person name="Itoh H."/>
            <person name="Moriya K."/>
            <person name="Sugiura Y."/>
            <person name="Suematsu M."/>
            <person name="Moritoki N."/>
            <person name="Shibata S."/>
            <person name="Littman R.D."/>
            <person name="Fischbach A.M."/>
            <person name="Uwamino Y."/>
            <person name="Inoue T."/>
            <person name="Honda A."/>
            <person name="Hattori M."/>
            <person name="Murai T."/>
            <person name="Xavier J.R."/>
            <person name="Hirose N."/>
            <person name="Honda K."/>
        </authorList>
    </citation>
    <scope>NUCLEOTIDE SEQUENCE</scope>
    <source>
        <strain evidence="2">CE91-St55</strain>
    </source>
</reference>
<accession>A0AA37N343</accession>